<dbReference type="Proteomes" id="UP001224122">
    <property type="component" value="Unassembled WGS sequence"/>
</dbReference>
<dbReference type="InterPro" id="IPR029439">
    <property type="entry name" value="Wzt_C"/>
</dbReference>
<keyword evidence="3" id="KW-0547">Nucleotide-binding</keyword>
<keyword evidence="8" id="KW-1185">Reference proteome</keyword>
<dbReference type="Pfam" id="PF14524">
    <property type="entry name" value="Wzt_C"/>
    <property type="match status" value="1"/>
</dbReference>
<dbReference type="PANTHER" id="PTHR46743">
    <property type="entry name" value="TEICHOIC ACIDS EXPORT ATP-BINDING PROTEIN TAGH"/>
    <property type="match status" value="1"/>
</dbReference>
<dbReference type="EMBL" id="JAUSTW010000003">
    <property type="protein sequence ID" value="MDQ0198771.1"/>
    <property type="molecule type" value="Genomic_DNA"/>
</dbReference>
<proteinExistence type="inferred from homology"/>
<dbReference type="InterPro" id="IPR003593">
    <property type="entry name" value="AAA+_ATPase"/>
</dbReference>
<dbReference type="SUPFAM" id="SSF52540">
    <property type="entry name" value="P-loop containing nucleoside triphosphate hydrolases"/>
    <property type="match status" value="1"/>
</dbReference>
<evidence type="ECO:0000313" key="7">
    <source>
        <dbReference type="EMBL" id="MDQ0198771.1"/>
    </source>
</evidence>
<keyword evidence="2" id="KW-0813">Transport</keyword>
<dbReference type="Pfam" id="PF00005">
    <property type="entry name" value="ABC_tran"/>
    <property type="match status" value="1"/>
</dbReference>
<dbReference type="Gene3D" id="3.40.50.300">
    <property type="entry name" value="P-loop containing nucleotide triphosphate hydrolases"/>
    <property type="match status" value="1"/>
</dbReference>
<evidence type="ECO:0000256" key="2">
    <source>
        <dbReference type="ARBA" id="ARBA00022448"/>
    </source>
</evidence>
<accession>A0ABT9XT83</accession>
<dbReference type="SMART" id="SM00382">
    <property type="entry name" value="AAA"/>
    <property type="match status" value="1"/>
</dbReference>
<name>A0ABT9XT83_9BACI</name>
<protein>
    <submittedName>
        <fullName evidence="7">Lipopolysaccharide transport system ATP-binding protein</fullName>
    </submittedName>
</protein>
<dbReference type="PROSITE" id="PS50893">
    <property type="entry name" value="ABC_TRANSPORTER_2"/>
    <property type="match status" value="1"/>
</dbReference>
<dbReference type="InterPro" id="IPR015860">
    <property type="entry name" value="ABC_transpr_TagH-like"/>
</dbReference>
<dbReference type="PANTHER" id="PTHR46743:SF2">
    <property type="entry name" value="TEICHOIC ACIDS EXPORT ATP-BINDING PROTEIN TAGH"/>
    <property type="match status" value="1"/>
</dbReference>
<dbReference type="RefSeq" id="WP_307406996.1">
    <property type="nucleotide sequence ID" value="NZ_JAUSTW010000003.1"/>
</dbReference>
<dbReference type="InterPro" id="IPR050683">
    <property type="entry name" value="Bact_Polysacc_Export_ATP-bd"/>
</dbReference>
<comment type="similarity">
    <text evidence="1">Belongs to the ABC transporter superfamily.</text>
</comment>
<organism evidence="7 8">
    <name type="scientific">Neobacillus ginsengisoli</name>
    <dbReference type="NCBI Taxonomy" id="904295"/>
    <lineage>
        <taxon>Bacteria</taxon>
        <taxon>Bacillati</taxon>
        <taxon>Bacillota</taxon>
        <taxon>Bacilli</taxon>
        <taxon>Bacillales</taxon>
        <taxon>Bacillaceae</taxon>
        <taxon>Neobacillus</taxon>
    </lineage>
</organism>
<feature type="domain" description="ABC transporter" evidence="6">
    <location>
        <begin position="30"/>
        <end position="257"/>
    </location>
</feature>
<sequence length="422" mass="47611">MNEQVLKVSNISKKYEIPLNNEKSDTFATVLLKSLWAGKRKKMTSEKNELWALKDINFTVNKGDRIGIIGHNGAGKSTLLKVFSRITTPTEGKIEVNGRISSLLEVGTGFHPELTGRENIYLNGSILGMSRNEIEKKFADIVEFSEIKDFLDTPVKKYSSGMYVKLAFAVAAHLDPDILIVDEVLAVGDMKFQQKCLGKMEDVSGEGRTVLYVSHNMNTVQQLCNRVIVMDHGKIIFDGNVEDGIQVYMNNNKKMEIFNNLDKTERPKDVNLNGKIVMNTVQLINKNNPLYNNEEKVLFELGWTAKKDLKDVYLRIIVQYSDDTPAGMGTTVTSFSTQQGKIGKSLFEFDNTNLAPGTYLVKLVLYTVNEFGTDELIDVVPSAFVFEMKDSRASFNNLDWTHRYWGHTRFNNIEIIDSSVLA</sequence>
<dbReference type="InterPro" id="IPR003439">
    <property type="entry name" value="ABC_transporter-like_ATP-bd"/>
</dbReference>
<evidence type="ECO:0000259" key="6">
    <source>
        <dbReference type="PROSITE" id="PS50893"/>
    </source>
</evidence>
<evidence type="ECO:0000256" key="1">
    <source>
        <dbReference type="ARBA" id="ARBA00005417"/>
    </source>
</evidence>
<evidence type="ECO:0000256" key="5">
    <source>
        <dbReference type="ARBA" id="ARBA00022967"/>
    </source>
</evidence>
<evidence type="ECO:0000256" key="4">
    <source>
        <dbReference type="ARBA" id="ARBA00022840"/>
    </source>
</evidence>
<dbReference type="GO" id="GO:0005524">
    <property type="term" value="F:ATP binding"/>
    <property type="evidence" value="ECO:0007669"/>
    <property type="project" value="UniProtKB-KW"/>
</dbReference>
<reference evidence="7 8" key="1">
    <citation type="submission" date="2023-07" db="EMBL/GenBank/DDBJ databases">
        <title>Genomic Encyclopedia of Type Strains, Phase IV (KMG-IV): sequencing the most valuable type-strain genomes for metagenomic binning, comparative biology and taxonomic classification.</title>
        <authorList>
            <person name="Goeker M."/>
        </authorList>
    </citation>
    <scope>NUCLEOTIDE SEQUENCE [LARGE SCALE GENOMIC DNA]</scope>
    <source>
        <strain evidence="7 8">DSM 27594</strain>
    </source>
</reference>
<dbReference type="CDD" id="cd03220">
    <property type="entry name" value="ABC_KpsT_Wzt"/>
    <property type="match status" value="1"/>
</dbReference>
<dbReference type="InterPro" id="IPR027417">
    <property type="entry name" value="P-loop_NTPase"/>
</dbReference>
<keyword evidence="5" id="KW-1278">Translocase</keyword>
<keyword evidence="4 7" id="KW-0067">ATP-binding</keyword>
<evidence type="ECO:0000313" key="8">
    <source>
        <dbReference type="Proteomes" id="UP001224122"/>
    </source>
</evidence>
<comment type="caution">
    <text evidence="7">The sequence shown here is derived from an EMBL/GenBank/DDBJ whole genome shotgun (WGS) entry which is preliminary data.</text>
</comment>
<evidence type="ECO:0000256" key="3">
    <source>
        <dbReference type="ARBA" id="ARBA00022741"/>
    </source>
</evidence>
<gene>
    <name evidence="7" type="ORF">J2S10_001929</name>
</gene>